<evidence type="ECO:0000313" key="2">
    <source>
        <dbReference type="EMBL" id="WVZ09659.1"/>
    </source>
</evidence>
<evidence type="ECO:0000256" key="1">
    <source>
        <dbReference type="SAM" id="MobiDB-lite"/>
    </source>
</evidence>
<feature type="compositionally biased region" description="Basic residues" evidence="1">
    <location>
        <begin position="17"/>
        <end position="29"/>
    </location>
</feature>
<reference evidence="2 3" key="1">
    <citation type="journal article" date="2023" name="Life. Sci Alliance">
        <title>Evolutionary insights into 3D genome organization and epigenetic landscape of Vigna mungo.</title>
        <authorList>
            <person name="Junaid A."/>
            <person name="Singh B."/>
            <person name="Bhatia S."/>
        </authorList>
    </citation>
    <scope>NUCLEOTIDE SEQUENCE [LARGE SCALE GENOMIC DNA]</scope>
    <source>
        <strain evidence="2">Urdbean</strain>
    </source>
</reference>
<protein>
    <submittedName>
        <fullName evidence="2">Uncharacterized protein</fullName>
    </submittedName>
</protein>
<dbReference type="Proteomes" id="UP001374535">
    <property type="component" value="Chromosome 5"/>
</dbReference>
<organism evidence="2 3">
    <name type="scientific">Vigna mungo</name>
    <name type="common">Black gram</name>
    <name type="synonym">Phaseolus mungo</name>
    <dbReference type="NCBI Taxonomy" id="3915"/>
    <lineage>
        <taxon>Eukaryota</taxon>
        <taxon>Viridiplantae</taxon>
        <taxon>Streptophyta</taxon>
        <taxon>Embryophyta</taxon>
        <taxon>Tracheophyta</taxon>
        <taxon>Spermatophyta</taxon>
        <taxon>Magnoliopsida</taxon>
        <taxon>eudicotyledons</taxon>
        <taxon>Gunneridae</taxon>
        <taxon>Pentapetalae</taxon>
        <taxon>rosids</taxon>
        <taxon>fabids</taxon>
        <taxon>Fabales</taxon>
        <taxon>Fabaceae</taxon>
        <taxon>Papilionoideae</taxon>
        <taxon>50 kb inversion clade</taxon>
        <taxon>NPAAA clade</taxon>
        <taxon>indigoferoid/millettioid clade</taxon>
        <taxon>Phaseoleae</taxon>
        <taxon>Vigna</taxon>
    </lineage>
</organism>
<dbReference type="AlphaFoldDB" id="A0AAQ3NG82"/>
<dbReference type="EMBL" id="CP144696">
    <property type="protein sequence ID" value="WVZ09659.1"/>
    <property type="molecule type" value="Genomic_DNA"/>
</dbReference>
<accession>A0AAQ3NG82</accession>
<proteinExistence type="predicted"/>
<sequence>HHLPLSSGQVYAQTCRSRWRRRRKERSRQRQYFEPPVKSHHRPRRRRLPQGHIRHGAAAAQNTDPALPPPRVTSDAVKHVAAAAHLEDVRAERVGALPGDDHRRPRLVLRSWWPPSRPPPDHVAGAGLLPPIFGRKRV</sequence>
<evidence type="ECO:0000313" key="3">
    <source>
        <dbReference type="Proteomes" id="UP001374535"/>
    </source>
</evidence>
<feature type="non-terminal residue" evidence="2">
    <location>
        <position position="1"/>
    </location>
</feature>
<name>A0AAQ3NG82_VIGMU</name>
<feature type="compositionally biased region" description="Basic residues" evidence="1">
    <location>
        <begin position="38"/>
        <end position="55"/>
    </location>
</feature>
<keyword evidence="3" id="KW-1185">Reference proteome</keyword>
<gene>
    <name evidence="2" type="ORF">V8G54_014189</name>
</gene>
<feature type="region of interest" description="Disordered" evidence="1">
    <location>
        <begin position="16"/>
        <end position="72"/>
    </location>
</feature>